<name>A0A6B0VR96_9EURY</name>
<dbReference type="SUPFAM" id="SSF51658">
    <property type="entry name" value="Xylose isomerase-like"/>
    <property type="match status" value="1"/>
</dbReference>
<dbReference type="Proteomes" id="UP000434101">
    <property type="component" value="Unassembled WGS sequence"/>
</dbReference>
<reference evidence="2 3" key="1">
    <citation type="submission" date="2020-01" db="EMBL/GenBank/DDBJ databases">
        <title>Natronorubrum sp. JWXQ-INN 674 isolated from Inner Mongolia Autonomous Region of China.</title>
        <authorList>
            <person name="Xue Q."/>
        </authorList>
    </citation>
    <scope>NUCLEOTIDE SEQUENCE [LARGE SCALE GENOMIC DNA]</scope>
    <source>
        <strain evidence="2 3">JWXQ-INN-674</strain>
    </source>
</reference>
<sequence length="133" mass="14201">MSTTSPTDAEPAIDGCQPADVTPVTLEAETLESTAPGLLRDFKRELTEQGLFPAELTVETCFDEDCSLATQDEIDRVRGYVRAGSFLGVGTVTVRVDDVADPEKVRPALAACAERAEREGLALELEGAITLES</sequence>
<protein>
    <recommendedName>
        <fullName evidence="1">DUF7961 domain-containing protein</fullName>
    </recommendedName>
</protein>
<proteinExistence type="predicted"/>
<organism evidence="2 3">
    <name type="scientific">Natronorubrum halalkaliphilum</name>
    <dbReference type="NCBI Taxonomy" id="2691917"/>
    <lineage>
        <taxon>Archaea</taxon>
        <taxon>Methanobacteriati</taxon>
        <taxon>Methanobacteriota</taxon>
        <taxon>Stenosarchaea group</taxon>
        <taxon>Halobacteria</taxon>
        <taxon>Halobacteriales</taxon>
        <taxon>Natrialbaceae</taxon>
        <taxon>Natronorubrum</taxon>
    </lineage>
</organism>
<dbReference type="Pfam" id="PF25905">
    <property type="entry name" value="DUF7961"/>
    <property type="match status" value="1"/>
</dbReference>
<feature type="domain" description="DUF7961" evidence="1">
    <location>
        <begin position="20"/>
        <end position="125"/>
    </location>
</feature>
<comment type="caution">
    <text evidence="2">The sequence shown here is derived from an EMBL/GenBank/DDBJ whole genome shotgun (WGS) entry which is preliminary data.</text>
</comment>
<dbReference type="RefSeq" id="WP_160067592.1">
    <property type="nucleotide sequence ID" value="NZ_WUYX01000070.1"/>
</dbReference>
<dbReference type="Gene3D" id="3.20.20.150">
    <property type="entry name" value="Divalent-metal-dependent TIM barrel enzymes"/>
    <property type="match status" value="1"/>
</dbReference>
<dbReference type="OrthoDB" id="291960at2157"/>
<evidence type="ECO:0000313" key="2">
    <source>
        <dbReference type="EMBL" id="MXV64361.1"/>
    </source>
</evidence>
<evidence type="ECO:0000259" key="1">
    <source>
        <dbReference type="Pfam" id="PF25905"/>
    </source>
</evidence>
<keyword evidence="3" id="KW-1185">Reference proteome</keyword>
<gene>
    <name evidence="2" type="ORF">GS429_20275</name>
</gene>
<dbReference type="InterPro" id="IPR058267">
    <property type="entry name" value="DUF7961"/>
</dbReference>
<accession>A0A6B0VR96</accession>
<dbReference type="EMBL" id="WUYX01000070">
    <property type="protein sequence ID" value="MXV64361.1"/>
    <property type="molecule type" value="Genomic_DNA"/>
</dbReference>
<dbReference type="InterPro" id="IPR036237">
    <property type="entry name" value="Xyl_isomerase-like_sf"/>
</dbReference>
<evidence type="ECO:0000313" key="3">
    <source>
        <dbReference type="Proteomes" id="UP000434101"/>
    </source>
</evidence>
<dbReference type="AlphaFoldDB" id="A0A6B0VR96"/>